<feature type="region of interest" description="Disordered" evidence="1">
    <location>
        <begin position="1"/>
        <end position="20"/>
    </location>
</feature>
<reference evidence="3" key="1">
    <citation type="submission" date="2020-11" db="EMBL/GenBank/DDBJ databases">
        <title>Nocardia NEAU-351.nov., a novel actinomycete isolated from the cow dung.</title>
        <authorList>
            <person name="Zhang X."/>
        </authorList>
    </citation>
    <scope>NUCLEOTIDE SEQUENCE</scope>
    <source>
        <strain evidence="3">NEAU-351</strain>
    </source>
</reference>
<sequence length="165" mass="17922">MNGTDDDHPEPDAHSRPDGAGFLLAQVGAHAAAHFARGIAALDLTPPQAGLLRMLAARPGRSQRELADALGMPPSRFVPFADTLEQRGLIERRRNPDDRRLHALHLTPAGRALLGDLSAAARGNEDELCRALSADERRQLTALLRRIAEDQELAPGIHPDFKSVR</sequence>
<dbReference type="InterPro" id="IPR036390">
    <property type="entry name" value="WH_DNA-bd_sf"/>
</dbReference>
<dbReference type="RefSeq" id="WP_196150402.1">
    <property type="nucleotide sequence ID" value="NZ_JADMLG010000006.1"/>
</dbReference>
<dbReference type="EMBL" id="JADMLG010000006">
    <property type="protein sequence ID" value="MBH0777840.1"/>
    <property type="molecule type" value="Genomic_DNA"/>
</dbReference>
<dbReference type="GO" id="GO:0003700">
    <property type="term" value="F:DNA-binding transcription factor activity"/>
    <property type="evidence" value="ECO:0007669"/>
    <property type="project" value="InterPro"/>
</dbReference>
<dbReference type="SMART" id="SM00347">
    <property type="entry name" value="HTH_MARR"/>
    <property type="match status" value="1"/>
</dbReference>
<dbReference type="InterPro" id="IPR000835">
    <property type="entry name" value="HTH_MarR-typ"/>
</dbReference>
<evidence type="ECO:0000313" key="3">
    <source>
        <dbReference type="EMBL" id="MBH0777840.1"/>
    </source>
</evidence>
<dbReference type="Proteomes" id="UP000655751">
    <property type="component" value="Unassembled WGS sequence"/>
</dbReference>
<dbReference type="AlphaFoldDB" id="A0A931ICD7"/>
<feature type="domain" description="HTH marR-type" evidence="2">
    <location>
        <begin position="17"/>
        <end position="149"/>
    </location>
</feature>
<dbReference type="InterPro" id="IPR036388">
    <property type="entry name" value="WH-like_DNA-bd_sf"/>
</dbReference>
<proteinExistence type="predicted"/>
<evidence type="ECO:0000313" key="4">
    <source>
        <dbReference type="Proteomes" id="UP000655751"/>
    </source>
</evidence>
<dbReference type="Pfam" id="PF12802">
    <property type="entry name" value="MarR_2"/>
    <property type="match status" value="1"/>
</dbReference>
<protein>
    <submittedName>
        <fullName evidence="3">MarR family transcriptional regulator</fullName>
    </submittedName>
</protein>
<dbReference type="Gene3D" id="1.10.10.10">
    <property type="entry name" value="Winged helix-like DNA-binding domain superfamily/Winged helix DNA-binding domain"/>
    <property type="match status" value="1"/>
</dbReference>
<dbReference type="PANTHER" id="PTHR33164">
    <property type="entry name" value="TRANSCRIPTIONAL REGULATOR, MARR FAMILY"/>
    <property type="match status" value="1"/>
</dbReference>
<dbReference type="InterPro" id="IPR039422">
    <property type="entry name" value="MarR/SlyA-like"/>
</dbReference>
<accession>A0A931ICD7</accession>
<keyword evidence="4" id="KW-1185">Reference proteome</keyword>
<evidence type="ECO:0000256" key="1">
    <source>
        <dbReference type="SAM" id="MobiDB-lite"/>
    </source>
</evidence>
<dbReference type="PANTHER" id="PTHR33164:SF43">
    <property type="entry name" value="HTH-TYPE TRANSCRIPTIONAL REPRESSOR YETL"/>
    <property type="match status" value="1"/>
</dbReference>
<dbReference type="PRINTS" id="PR00598">
    <property type="entry name" value="HTHMARR"/>
</dbReference>
<gene>
    <name evidence="3" type="ORF">IT779_16310</name>
</gene>
<name>A0A931ICD7_9NOCA</name>
<dbReference type="GO" id="GO:0006950">
    <property type="term" value="P:response to stress"/>
    <property type="evidence" value="ECO:0007669"/>
    <property type="project" value="TreeGrafter"/>
</dbReference>
<evidence type="ECO:0000259" key="2">
    <source>
        <dbReference type="PROSITE" id="PS50995"/>
    </source>
</evidence>
<dbReference type="SUPFAM" id="SSF46785">
    <property type="entry name" value="Winged helix' DNA-binding domain"/>
    <property type="match status" value="1"/>
</dbReference>
<comment type="caution">
    <text evidence="3">The sequence shown here is derived from an EMBL/GenBank/DDBJ whole genome shotgun (WGS) entry which is preliminary data.</text>
</comment>
<dbReference type="PROSITE" id="PS50995">
    <property type="entry name" value="HTH_MARR_2"/>
    <property type="match status" value="1"/>
</dbReference>
<organism evidence="3 4">
    <name type="scientific">Nocardia bovistercoris</name>
    <dbReference type="NCBI Taxonomy" id="2785916"/>
    <lineage>
        <taxon>Bacteria</taxon>
        <taxon>Bacillati</taxon>
        <taxon>Actinomycetota</taxon>
        <taxon>Actinomycetes</taxon>
        <taxon>Mycobacteriales</taxon>
        <taxon>Nocardiaceae</taxon>
        <taxon>Nocardia</taxon>
    </lineage>
</organism>